<accession>A0AAW1LFW2</accession>
<dbReference type="EMBL" id="JBDFQZ010000004">
    <property type="protein sequence ID" value="KAK9732885.1"/>
    <property type="molecule type" value="Genomic_DNA"/>
</dbReference>
<keyword evidence="1" id="KW-0812">Transmembrane</keyword>
<name>A0AAW1LFW2_SAPOF</name>
<reference evidence="2" key="1">
    <citation type="submission" date="2024-03" db="EMBL/GenBank/DDBJ databases">
        <title>WGS assembly of Saponaria officinalis var. Norfolk2.</title>
        <authorList>
            <person name="Jenkins J."/>
            <person name="Shu S."/>
            <person name="Grimwood J."/>
            <person name="Barry K."/>
            <person name="Goodstein D."/>
            <person name="Schmutz J."/>
            <person name="Leebens-Mack J."/>
            <person name="Osbourn A."/>
        </authorList>
    </citation>
    <scope>NUCLEOTIDE SEQUENCE [LARGE SCALE GENOMIC DNA]</scope>
    <source>
        <strain evidence="2">JIC</strain>
    </source>
</reference>
<evidence type="ECO:0000256" key="1">
    <source>
        <dbReference type="SAM" id="Phobius"/>
    </source>
</evidence>
<keyword evidence="3" id="KW-1185">Reference proteome</keyword>
<sequence>MSTSNVINFWRTLLLYCIIFILGFKQIMAIRPLEFETNQQVILRGLVFSALPKGQYRPSKASPCTFIPIKGKGRCTFEVNSNNVNNNNNNVAFVVHDHEQQKT</sequence>
<gene>
    <name evidence="2" type="ORF">RND81_04G029600</name>
</gene>
<dbReference type="AlphaFoldDB" id="A0AAW1LFW2"/>
<feature type="transmembrane region" description="Helical" evidence="1">
    <location>
        <begin position="6"/>
        <end position="24"/>
    </location>
</feature>
<evidence type="ECO:0000313" key="3">
    <source>
        <dbReference type="Proteomes" id="UP001443914"/>
    </source>
</evidence>
<keyword evidence="1" id="KW-1133">Transmembrane helix</keyword>
<dbReference type="PANTHER" id="PTHR33592">
    <property type="entry name" value="TRANSMEMBRANE PROTEIN"/>
    <property type="match status" value="1"/>
</dbReference>
<dbReference type="Proteomes" id="UP001443914">
    <property type="component" value="Unassembled WGS sequence"/>
</dbReference>
<organism evidence="2 3">
    <name type="scientific">Saponaria officinalis</name>
    <name type="common">Common soapwort</name>
    <name type="synonym">Lychnis saponaria</name>
    <dbReference type="NCBI Taxonomy" id="3572"/>
    <lineage>
        <taxon>Eukaryota</taxon>
        <taxon>Viridiplantae</taxon>
        <taxon>Streptophyta</taxon>
        <taxon>Embryophyta</taxon>
        <taxon>Tracheophyta</taxon>
        <taxon>Spermatophyta</taxon>
        <taxon>Magnoliopsida</taxon>
        <taxon>eudicotyledons</taxon>
        <taxon>Gunneridae</taxon>
        <taxon>Pentapetalae</taxon>
        <taxon>Caryophyllales</taxon>
        <taxon>Caryophyllaceae</taxon>
        <taxon>Caryophylleae</taxon>
        <taxon>Saponaria</taxon>
    </lineage>
</organism>
<protein>
    <submittedName>
        <fullName evidence="2">Uncharacterized protein</fullName>
    </submittedName>
</protein>
<dbReference type="PANTHER" id="PTHR33592:SF3">
    <property type="entry name" value="TRANSMEMBRANE PROTEIN"/>
    <property type="match status" value="1"/>
</dbReference>
<comment type="caution">
    <text evidence="2">The sequence shown here is derived from an EMBL/GenBank/DDBJ whole genome shotgun (WGS) entry which is preliminary data.</text>
</comment>
<keyword evidence="1" id="KW-0472">Membrane</keyword>
<proteinExistence type="predicted"/>
<evidence type="ECO:0000313" key="2">
    <source>
        <dbReference type="EMBL" id="KAK9732885.1"/>
    </source>
</evidence>